<gene>
    <name evidence="1" type="ORF">ALAG00032_LOCUS13759</name>
</gene>
<protein>
    <submittedName>
        <fullName evidence="1">Uncharacterized protein</fullName>
    </submittedName>
</protein>
<accession>A0A7S3K2V7</accession>
<name>A0A7S3K2V7_9STRA</name>
<reference evidence="1" key="1">
    <citation type="submission" date="2021-01" db="EMBL/GenBank/DDBJ databases">
        <authorList>
            <person name="Corre E."/>
            <person name="Pelletier E."/>
            <person name="Niang G."/>
            <person name="Scheremetjew M."/>
            <person name="Finn R."/>
            <person name="Kale V."/>
            <person name="Holt S."/>
            <person name="Cochrane G."/>
            <person name="Meng A."/>
            <person name="Brown T."/>
            <person name="Cohen L."/>
        </authorList>
    </citation>
    <scope>NUCLEOTIDE SEQUENCE</scope>
    <source>
        <strain evidence="1">CCMP1510</strain>
    </source>
</reference>
<proteinExistence type="predicted"/>
<organism evidence="1">
    <name type="scientific">Aureoumbra lagunensis</name>
    <dbReference type="NCBI Taxonomy" id="44058"/>
    <lineage>
        <taxon>Eukaryota</taxon>
        <taxon>Sar</taxon>
        <taxon>Stramenopiles</taxon>
        <taxon>Ochrophyta</taxon>
        <taxon>Pelagophyceae</taxon>
        <taxon>Pelagomonadales</taxon>
        <taxon>Aureoumbra</taxon>
    </lineage>
</organism>
<dbReference type="AlphaFoldDB" id="A0A7S3K2V7"/>
<sequence length="240" mass="26553">MFFENASLPQFIKSIENFFIAVERLASKNRLTRIILNFWGLVIEVCVLISHMVFIDHENKSSSSRQSSNSSMKRELSHCQSSLALISCVDNGDNFILGDPQPTVSPAKEQSSHVRKKKKNNITFDTSDESCITTEGAVVSSASLFPVPMDTHEDSAVATVSPAMHSSQLNGSNRIVSETNKKSFLNLEPPNMDDCPGFFPGCGSDVPCDQCTEKNRGHVIHQVDTEIQQALSWASRQDAW</sequence>
<evidence type="ECO:0000313" key="1">
    <source>
        <dbReference type="EMBL" id="CAE0372974.1"/>
    </source>
</evidence>
<dbReference type="EMBL" id="HBIJ01021138">
    <property type="protein sequence ID" value="CAE0372974.1"/>
    <property type="molecule type" value="Transcribed_RNA"/>
</dbReference>